<dbReference type="EMBL" id="DRGM01000187">
    <property type="protein sequence ID" value="HEA18484.1"/>
    <property type="molecule type" value="Genomic_DNA"/>
</dbReference>
<dbReference type="RefSeq" id="WP_304184700.1">
    <property type="nucleotide sequence ID" value="NZ_DRGM01000187.1"/>
</dbReference>
<dbReference type="PANTHER" id="PTHR33741:SF5">
    <property type="entry name" value="TRANSMEMBRANE PROTEIN DDB_G0269096-RELATED"/>
    <property type="match status" value="1"/>
</dbReference>
<feature type="transmembrane region" description="Helical" evidence="1">
    <location>
        <begin position="61"/>
        <end position="79"/>
    </location>
</feature>
<keyword evidence="1" id="KW-1133">Transmembrane helix</keyword>
<keyword evidence="1" id="KW-0472">Membrane</keyword>
<name>A0A7V1D255_9GAMM</name>
<reference evidence="3" key="1">
    <citation type="journal article" date="2020" name="mSystems">
        <title>Genome- and Community-Level Interaction Insights into Carbon Utilization and Element Cycling Functions of Hydrothermarchaeota in Hydrothermal Sediment.</title>
        <authorList>
            <person name="Zhou Z."/>
            <person name="Liu Y."/>
            <person name="Xu W."/>
            <person name="Pan J."/>
            <person name="Luo Z.H."/>
            <person name="Li M."/>
        </authorList>
    </citation>
    <scope>NUCLEOTIDE SEQUENCE [LARGE SCALE GENOMIC DNA]</scope>
    <source>
        <strain evidence="3">HyVt-346</strain>
    </source>
</reference>
<dbReference type="AlphaFoldDB" id="A0A7V1D255"/>
<comment type="caution">
    <text evidence="3">The sequence shown here is derived from an EMBL/GenBank/DDBJ whole genome shotgun (WGS) entry which is preliminary data.</text>
</comment>
<proteinExistence type="predicted"/>
<sequence>MNYPFYKALSAGVFSAMTLLVLAYLESLGNYGIWLMAPFGATAVLVFGVPHSPLAKAKNVIIGHFLTALIGVVFVNFVGVEPISIAVATGLAITAMMLTDTIHPAAGANPILIMLSGQSWDFLLMPVLLGTVFIVLCGTLSNGANKKVAQYVTHKKTA</sequence>
<feature type="transmembrane region" description="Helical" evidence="1">
    <location>
        <begin position="85"/>
        <end position="102"/>
    </location>
</feature>
<protein>
    <submittedName>
        <fullName evidence="3">HPP family protein</fullName>
    </submittedName>
</protein>
<dbReference type="Proteomes" id="UP000886188">
    <property type="component" value="Unassembled WGS sequence"/>
</dbReference>
<keyword evidence="1" id="KW-0812">Transmembrane</keyword>
<evidence type="ECO:0000256" key="1">
    <source>
        <dbReference type="SAM" id="Phobius"/>
    </source>
</evidence>
<feature type="transmembrane region" description="Helical" evidence="1">
    <location>
        <begin position="31"/>
        <end position="49"/>
    </location>
</feature>
<dbReference type="PANTHER" id="PTHR33741">
    <property type="entry name" value="TRANSMEMBRANE PROTEIN DDB_G0269096-RELATED"/>
    <property type="match status" value="1"/>
</dbReference>
<feature type="domain" description="HPP transmembrane region" evidence="2">
    <location>
        <begin position="6"/>
        <end position="145"/>
    </location>
</feature>
<dbReference type="Pfam" id="PF04982">
    <property type="entry name" value="TM_HPP"/>
    <property type="match status" value="1"/>
</dbReference>
<accession>A0A7V1D255</accession>
<dbReference type="InterPro" id="IPR058581">
    <property type="entry name" value="TM_HPP"/>
</dbReference>
<feature type="transmembrane region" description="Helical" evidence="1">
    <location>
        <begin position="5"/>
        <end position="25"/>
    </location>
</feature>
<feature type="transmembrane region" description="Helical" evidence="1">
    <location>
        <begin position="122"/>
        <end position="141"/>
    </location>
</feature>
<evidence type="ECO:0000259" key="2">
    <source>
        <dbReference type="Pfam" id="PF04982"/>
    </source>
</evidence>
<dbReference type="InterPro" id="IPR007065">
    <property type="entry name" value="HPP"/>
</dbReference>
<evidence type="ECO:0000313" key="3">
    <source>
        <dbReference type="EMBL" id="HEA18484.1"/>
    </source>
</evidence>
<gene>
    <name evidence="3" type="ORF">ENH88_18975</name>
</gene>
<organism evidence="3">
    <name type="scientific">Pseudoalteromonas prydzensis</name>
    <dbReference type="NCBI Taxonomy" id="182141"/>
    <lineage>
        <taxon>Bacteria</taxon>
        <taxon>Pseudomonadati</taxon>
        <taxon>Pseudomonadota</taxon>
        <taxon>Gammaproteobacteria</taxon>
        <taxon>Alteromonadales</taxon>
        <taxon>Pseudoalteromonadaceae</taxon>
        <taxon>Pseudoalteromonas</taxon>
    </lineage>
</organism>